<evidence type="ECO:0000313" key="1">
    <source>
        <dbReference type="EMBL" id="GIY65591.1"/>
    </source>
</evidence>
<proteinExistence type="predicted"/>
<evidence type="ECO:0000313" key="2">
    <source>
        <dbReference type="Proteomes" id="UP001054837"/>
    </source>
</evidence>
<sequence length="113" mass="13185">MHMSGGNVCSREELLSICIPHRKLELLFCNLIPKLFRYLAPLGLIYFNPKFFIFLTQSVKSREVFRSHLKVNSCQKWQPRSRTFAEGATWEKTQQRGYAITSARMRNAPSPTY</sequence>
<accession>A0AAV4V649</accession>
<dbReference type="AlphaFoldDB" id="A0AAV4V649"/>
<reference evidence="1 2" key="1">
    <citation type="submission" date="2021-06" db="EMBL/GenBank/DDBJ databases">
        <title>Caerostris darwini draft genome.</title>
        <authorList>
            <person name="Kono N."/>
            <person name="Arakawa K."/>
        </authorList>
    </citation>
    <scope>NUCLEOTIDE SEQUENCE [LARGE SCALE GENOMIC DNA]</scope>
</reference>
<organism evidence="1 2">
    <name type="scientific">Caerostris darwini</name>
    <dbReference type="NCBI Taxonomy" id="1538125"/>
    <lineage>
        <taxon>Eukaryota</taxon>
        <taxon>Metazoa</taxon>
        <taxon>Ecdysozoa</taxon>
        <taxon>Arthropoda</taxon>
        <taxon>Chelicerata</taxon>
        <taxon>Arachnida</taxon>
        <taxon>Araneae</taxon>
        <taxon>Araneomorphae</taxon>
        <taxon>Entelegynae</taxon>
        <taxon>Araneoidea</taxon>
        <taxon>Araneidae</taxon>
        <taxon>Caerostris</taxon>
    </lineage>
</organism>
<comment type="caution">
    <text evidence="1">The sequence shown here is derived from an EMBL/GenBank/DDBJ whole genome shotgun (WGS) entry which is preliminary data.</text>
</comment>
<gene>
    <name evidence="1" type="ORF">CDAR_551301</name>
</gene>
<name>A0AAV4V649_9ARAC</name>
<dbReference type="EMBL" id="BPLQ01012459">
    <property type="protein sequence ID" value="GIY65591.1"/>
    <property type="molecule type" value="Genomic_DNA"/>
</dbReference>
<protein>
    <submittedName>
        <fullName evidence="1">Uncharacterized protein</fullName>
    </submittedName>
</protein>
<keyword evidence="2" id="KW-1185">Reference proteome</keyword>
<dbReference type="Proteomes" id="UP001054837">
    <property type="component" value="Unassembled WGS sequence"/>
</dbReference>